<evidence type="ECO:0000259" key="3">
    <source>
        <dbReference type="PROSITE" id="PS51000"/>
    </source>
</evidence>
<dbReference type="Pfam" id="PF13280">
    <property type="entry name" value="WYL"/>
    <property type="match status" value="1"/>
</dbReference>
<dbReference type="SUPFAM" id="SSF46785">
    <property type="entry name" value="Winged helix' DNA-binding domain"/>
    <property type="match status" value="1"/>
</dbReference>
<keyword evidence="5" id="KW-1185">Reference proteome</keyword>
<name>A0A4Y6UV63_SACBS</name>
<evidence type="ECO:0000256" key="1">
    <source>
        <dbReference type="ARBA" id="ARBA00023015"/>
    </source>
</evidence>
<dbReference type="KEGG" id="saca:FFV09_09265"/>
<proteinExistence type="predicted"/>
<dbReference type="AlphaFoldDB" id="A0A4Y6UV63"/>
<dbReference type="InterPro" id="IPR013196">
    <property type="entry name" value="HTH_11"/>
</dbReference>
<dbReference type="RefSeq" id="WP_141447571.1">
    <property type="nucleotide sequence ID" value="NZ_CP041217.1"/>
</dbReference>
<dbReference type="PIRSF" id="PIRSF016838">
    <property type="entry name" value="PafC"/>
    <property type="match status" value="1"/>
</dbReference>
<gene>
    <name evidence="4" type="ORF">FFV09_09265</name>
</gene>
<protein>
    <submittedName>
        <fullName evidence="4">WYL domain-containing protein</fullName>
    </submittedName>
</protein>
<dbReference type="EMBL" id="CP041217">
    <property type="protein sequence ID" value="QDH21024.1"/>
    <property type="molecule type" value="Genomic_DNA"/>
</dbReference>
<accession>A0A4Y6UV63</accession>
<organism evidence="4 5">
    <name type="scientific">Saccharibacillus brassicae</name>
    <dbReference type="NCBI Taxonomy" id="2583377"/>
    <lineage>
        <taxon>Bacteria</taxon>
        <taxon>Bacillati</taxon>
        <taxon>Bacillota</taxon>
        <taxon>Bacilli</taxon>
        <taxon>Bacillales</taxon>
        <taxon>Paenibacillaceae</taxon>
        <taxon>Saccharibacillus</taxon>
    </lineage>
</organism>
<evidence type="ECO:0000256" key="2">
    <source>
        <dbReference type="ARBA" id="ARBA00023163"/>
    </source>
</evidence>
<dbReference type="PANTHER" id="PTHR34580:SF3">
    <property type="entry name" value="PROTEIN PAFB"/>
    <property type="match status" value="1"/>
</dbReference>
<reference evidence="4 5" key="1">
    <citation type="submission" date="2019-06" db="EMBL/GenBank/DDBJ databases">
        <title>Saccharibacillus brassicae sp. nov., an endophytic bacterium isolated from Chinese cabbage seeds (Brassica pekinensis).</title>
        <authorList>
            <person name="Jiang L."/>
            <person name="Lee J."/>
            <person name="Kim S.W."/>
        </authorList>
    </citation>
    <scope>NUCLEOTIDE SEQUENCE [LARGE SCALE GENOMIC DNA]</scope>
    <source>
        <strain evidence="5">KCTC 43072 / ATSA2</strain>
    </source>
</reference>
<evidence type="ECO:0000313" key="4">
    <source>
        <dbReference type="EMBL" id="QDH21024.1"/>
    </source>
</evidence>
<dbReference type="PROSITE" id="PS51000">
    <property type="entry name" value="HTH_DEOR_2"/>
    <property type="match status" value="1"/>
</dbReference>
<dbReference type="Pfam" id="PF25583">
    <property type="entry name" value="WCX"/>
    <property type="match status" value="1"/>
</dbReference>
<dbReference type="Proteomes" id="UP000316968">
    <property type="component" value="Chromosome"/>
</dbReference>
<dbReference type="InterPro" id="IPR051534">
    <property type="entry name" value="CBASS_pafABC_assoc_protein"/>
</dbReference>
<feature type="domain" description="HTH deoR-type" evidence="3">
    <location>
        <begin position="3"/>
        <end position="58"/>
    </location>
</feature>
<dbReference type="Gene3D" id="1.10.10.10">
    <property type="entry name" value="Winged helix-like DNA-binding domain superfamily/Winged helix DNA-binding domain"/>
    <property type="match status" value="1"/>
</dbReference>
<keyword evidence="1" id="KW-0805">Transcription regulation</keyword>
<dbReference type="InterPro" id="IPR026881">
    <property type="entry name" value="WYL_dom"/>
</dbReference>
<keyword evidence="2" id="KW-0804">Transcription</keyword>
<dbReference type="PROSITE" id="PS52050">
    <property type="entry name" value="WYL"/>
    <property type="match status" value="1"/>
</dbReference>
<dbReference type="InterPro" id="IPR057727">
    <property type="entry name" value="WCX_dom"/>
</dbReference>
<dbReference type="OrthoDB" id="9815009at2"/>
<dbReference type="InterPro" id="IPR036388">
    <property type="entry name" value="WH-like_DNA-bd_sf"/>
</dbReference>
<dbReference type="PANTHER" id="PTHR34580">
    <property type="match status" value="1"/>
</dbReference>
<dbReference type="InterPro" id="IPR036390">
    <property type="entry name" value="WH_DNA-bd_sf"/>
</dbReference>
<sequence length="320" mass="36485">MNKTDRMLAILLRLQRSGTLRAEDLAETFETSVRTIYRDMQALSEAGVPLLGTPGSGYSLMEGYFLPPVMLTADEALAALIGADFTARHFGGRVRLGSGSFREKIEAVLPPDLRRDVEQLRETTRLLIENVSAADEEEFERTELLRRAVLERRNVRFGYTKVGDEAPTAAEAASASASRTVSPYGLVWMRGAWMLIAYCHAREAIRHFRVSRMERLAALDETFRLPDDFRLSDYRAPDDRSMRAIVRANAAAARMVREQRPYYLESAEADGADWRLHFRMRRNEDLLPLLLSLGSSAEVIEPPELRERLREELRSMLKRY</sequence>
<evidence type="ECO:0000313" key="5">
    <source>
        <dbReference type="Proteomes" id="UP000316968"/>
    </source>
</evidence>
<dbReference type="InterPro" id="IPR028349">
    <property type="entry name" value="PafC-like"/>
</dbReference>
<dbReference type="InterPro" id="IPR001034">
    <property type="entry name" value="DeoR_HTH"/>
</dbReference>
<dbReference type="Pfam" id="PF08279">
    <property type="entry name" value="HTH_11"/>
    <property type="match status" value="1"/>
</dbReference>
<dbReference type="GO" id="GO:0003700">
    <property type="term" value="F:DNA-binding transcription factor activity"/>
    <property type="evidence" value="ECO:0007669"/>
    <property type="project" value="InterPro"/>
</dbReference>